<protein>
    <submittedName>
        <fullName evidence="2">Uncharacterized protein</fullName>
    </submittedName>
</protein>
<evidence type="ECO:0000313" key="3">
    <source>
        <dbReference type="Proteomes" id="UP000664771"/>
    </source>
</evidence>
<accession>A0ABS3M0W0</accession>
<proteinExistence type="predicted"/>
<sequence>MKRTDGSILAFTMMTTGFVVVAHAVAYMAHEFSHTFSAWALGYMQNPLALDYGTITPANVVLLSSVDDNVKYDPIFSNGHGWAAAAIALAGPYVGNAFTYVCLCATVGRLRADNRATRTFIFWLMLMCVGNVWSYVPIRAITTHADIAIAARGLHVSVMTLLPFLLVPSVALMGHFFMRACPAEIPVIASFVATRVTLMVAVTCAWFFIFFGGVAISGHYGYTAQAFSIISTVVLMPLSVALLWPRCLRRNDVLITTPRL</sequence>
<keyword evidence="1" id="KW-0472">Membrane</keyword>
<reference evidence="2 3" key="1">
    <citation type="submission" date="2021-03" db="EMBL/GenBank/DDBJ databases">
        <title>The complete genome sequence of Acetobacter sacchari TBRC 11175.</title>
        <authorList>
            <person name="Charoenyingcharoen P."/>
            <person name="Yukphan P."/>
        </authorList>
    </citation>
    <scope>NUCLEOTIDE SEQUENCE [LARGE SCALE GENOMIC DNA]</scope>
    <source>
        <strain evidence="2 3">TBRC 11175</strain>
    </source>
</reference>
<dbReference type="EMBL" id="JAFVMF010000031">
    <property type="protein sequence ID" value="MBO1361826.1"/>
    <property type="molecule type" value="Genomic_DNA"/>
</dbReference>
<keyword evidence="1" id="KW-0812">Transmembrane</keyword>
<evidence type="ECO:0000256" key="1">
    <source>
        <dbReference type="SAM" id="Phobius"/>
    </source>
</evidence>
<dbReference type="Proteomes" id="UP000664771">
    <property type="component" value="Unassembled WGS sequence"/>
</dbReference>
<feature type="transmembrane region" description="Helical" evidence="1">
    <location>
        <begin position="120"/>
        <end position="138"/>
    </location>
</feature>
<feature type="transmembrane region" description="Helical" evidence="1">
    <location>
        <begin position="158"/>
        <end position="177"/>
    </location>
</feature>
<feature type="transmembrane region" description="Helical" evidence="1">
    <location>
        <begin position="198"/>
        <end position="220"/>
    </location>
</feature>
<feature type="transmembrane region" description="Helical" evidence="1">
    <location>
        <begin position="82"/>
        <end position="108"/>
    </location>
</feature>
<feature type="transmembrane region" description="Helical" evidence="1">
    <location>
        <begin position="7"/>
        <end position="29"/>
    </location>
</feature>
<name>A0ABS3M0W0_9PROT</name>
<comment type="caution">
    <text evidence="2">The sequence shown here is derived from an EMBL/GenBank/DDBJ whole genome shotgun (WGS) entry which is preliminary data.</text>
</comment>
<evidence type="ECO:0000313" key="2">
    <source>
        <dbReference type="EMBL" id="MBO1361826.1"/>
    </source>
</evidence>
<organism evidence="2 3">
    <name type="scientific">Acetobacter sacchari</name>
    <dbReference type="NCBI Taxonomy" id="2661687"/>
    <lineage>
        <taxon>Bacteria</taxon>
        <taxon>Pseudomonadati</taxon>
        <taxon>Pseudomonadota</taxon>
        <taxon>Alphaproteobacteria</taxon>
        <taxon>Acetobacterales</taxon>
        <taxon>Acetobacteraceae</taxon>
        <taxon>Acetobacter</taxon>
    </lineage>
</organism>
<dbReference type="RefSeq" id="WP_207883832.1">
    <property type="nucleotide sequence ID" value="NZ_JAFVMF010000031.1"/>
</dbReference>
<gene>
    <name evidence="2" type="ORF">J2D73_18750</name>
</gene>
<keyword evidence="1" id="KW-1133">Transmembrane helix</keyword>
<feature type="transmembrane region" description="Helical" evidence="1">
    <location>
        <begin position="226"/>
        <end position="244"/>
    </location>
</feature>
<keyword evidence="3" id="KW-1185">Reference proteome</keyword>